<dbReference type="PANTHER" id="PTHR30294:SF29">
    <property type="entry name" value="MULTIDRUG ABC TRANSPORTER PERMEASE YBHS-RELATED"/>
    <property type="match status" value="1"/>
</dbReference>
<dbReference type="PANTHER" id="PTHR30294">
    <property type="entry name" value="MEMBRANE COMPONENT OF ABC TRANSPORTER YHHJ-RELATED"/>
    <property type="match status" value="1"/>
</dbReference>
<keyword evidence="5 6" id="KW-0472">Membrane</keyword>
<proteinExistence type="predicted"/>
<dbReference type="GO" id="GO:0140359">
    <property type="term" value="F:ABC-type transporter activity"/>
    <property type="evidence" value="ECO:0007669"/>
    <property type="project" value="InterPro"/>
</dbReference>
<keyword evidence="4 6" id="KW-1133">Transmembrane helix</keyword>
<feature type="transmembrane region" description="Helical" evidence="6">
    <location>
        <begin position="42"/>
        <end position="68"/>
    </location>
</feature>
<dbReference type="EMBL" id="CP028811">
    <property type="protein sequence ID" value="AWA30779.1"/>
    <property type="molecule type" value="Genomic_DNA"/>
</dbReference>
<keyword evidence="2" id="KW-1003">Cell membrane</keyword>
<dbReference type="Pfam" id="PF12679">
    <property type="entry name" value="ABC2_membrane_2"/>
    <property type="match status" value="1"/>
</dbReference>
<feature type="transmembrane region" description="Helical" evidence="6">
    <location>
        <begin position="165"/>
        <end position="182"/>
    </location>
</feature>
<dbReference type="InterPro" id="IPR051449">
    <property type="entry name" value="ABC-2_transporter_component"/>
</dbReference>
<evidence type="ECO:0000313" key="8">
    <source>
        <dbReference type="Proteomes" id="UP000244193"/>
    </source>
</evidence>
<evidence type="ECO:0000256" key="3">
    <source>
        <dbReference type="ARBA" id="ARBA00022692"/>
    </source>
</evidence>
<feature type="transmembrane region" description="Helical" evidence="6">
    <location>
        <begin position="140"/>
        <end position="158"/>
    </location>
</feature>
<keyword evidence="8" id="KW-1185">Reference proteome</keyword>
<comment type="subcellular location">
    <subcellularLocation>
        <location evidence="1">Cell membrane</location>
        <topology evidence="1">Multi-pass membrane protein</topology>
    </subcellularLocation>
</comment>
<feature type="transmembrane region" description="Helical" evidence="6">
    <location>
        <begin position="100"/>
        <end position="120"/>
    </location>
</feature>
<evidence type="ECO:0000256" key="6">
    <source>
        <dbReference type="SAM" id="Phobius"/>
    </source>
</evidence>
<dbReference type="KEGG" id="fmg:HYN48_12205"/>
<organism evidence="7 8">
    <name type="scientific">Flavobacterium magnum</name>
    <dbReference type="NCBI Taxonomy" id="2162713"/>
    <lineage>
        <taxon>Bacteria</taxon>
        <taxon>Pseudomonadati</taxon>
        <taxon>Bacteroidota</taxon>
        <taxon>Flavobacteriia</taxon>
        <taxon>Flavobacteriales</taxon>
        <taxon>Flavobacteriaceae</taxon>
        <taxon>Flavobacterium</taxon>
    </lineage>
</organism>
<dbReference type="GO" id="GO:0005886">
    <property type="term" value="C:plasma membrane"/>
    <property type="evidence" value="ECO:0007669"/>
    <property type="project" value="UniProtKB-SubCell"/>
</dbReference>
<feature type="transmembrane region" description="Helical" evidence="6">
    <location>
        <begin position="218"/>
        <end position="236"/>
    </location>
</feature>
<evidence type="ECO:0000256" key="1">
    <source>
        <dbReference type="ARBA" id="ARBA00004651"/>
    </source>
</evidence>
<dbReference type="NCBIfam" id="TIGR03518">
    <property type="entry name" value="ABC_perm_GldF"/>
    <property type="match status" value="1"/>
</dbReference>
<gene>
    <name evidence="7" type="primary">gldF</name>
    <name evidence="7" type="ORF">HYN48_12205</name>
</gene>
<feature type="transmembrane region" description="Helical" evidence="6">
    <location>
        <begin position="12"/>
        <end position="36"/>
    </location>
</feature>
<dbReference type="AlphaFoldDB" id="A0A2S0RGX5"/>
<dbReference type="RefSeq" id="WP_108372097.1">
    <property type="nucleotide sequence ID" value="NZ_CP028811.1"/>
</dbReference>
<protein>
    <submittedName>
        <fullName evidence="7">Gliding motility-associated ABC transporter permease subunit GldF</fullName>
    </submittedName>
</protein>
<name>A0A2S0RGX5_9FLAO</name>
<dbReference type="InterPro" id="IPR019860">
    <property type="entry name" value="Motility-assoc_ABC_perm_GldF"/>
</dbReference>
<keyword evidence="3 6" id="KW-0812">Transmembrane</keyword>
<evidence type="ECO:0000256" key="2">
    <source>
        <dbReference type="ARBA" id="ARBA00022475"/>
    </source>
</evidence>
<accession>A0A2S0RGX5</accession>
<dbReference type="OrthoDB" id="9794512at2"/>
<sequence>MKAILLKEIKSFFGSPMGYLVIAIFLLLNGLFLWVFEGDFNILNAGFADLAPFFTLAPWILIFLIPAVTMRSFSEEKKQGTLELLLTKPLSIAQIVNGKFLAAVLLIVLAILPTLLYVYVIGDLSMDTSHIDMGSTIGSYFGLLFLISGYTAIGIFASTFSDNQIVAFIVSVFLCFLFYFGFDGVAGYAGAFASYVSAIGMQDHFISMGRGVLDTRDLVYFTSIAVLFLSLTVFKLKSSKA</sequence>
<evidence type="ECO:0000256" key="5">
    <source>
        <dbReference type="ARBA" id="ARBA00023136"/>
    </source>
</evidence>
<evidence type="ECO:0000313" key="7">
    <source>
        <dbReference type="EMBL" id="AWA30779.1"/>
    </source>
</evidence>
<reference evidence="7 8" key="1">
    <citation type="submission" date="2018-04" db="EMBL/GenBank/DDBJ databases">
        <title>Genome sequencing of Flavobacterium sp. HYN0048.</title>
        <authorList>
            <person name="Yi H."/>
            <person name="Baek C."/>
        </authorList>
    </citation>
    <scope>NUCLEOTIDE SEQUENCE [LARGE SCALE GENOMIC DNA]</scope>
    <source>
        <strain evidence="7 8">HYN0048</strain>
    </source>
</reference>
<evidence type="ECO:0000256" key="4">
    <source>
        <dbReference type="ARBA" id="ARBA00022989"/>
    </source>
</evidence>
<dbReference type="Proteomes" id="UP000244193">
    <property type="component" value="Chromosome"/>
</dbReference>